<evidence type="ECO:0000313" key="2">
    <source>
        <dbReference type="EMBL" id="GII29840.1"/>
    </source>
</evidence>
<gene>
    <name evidence="2" type="ORF">Pmi06nite_32820</name>
</gene>
<keyword evidence="1" id="KW-0812">Transmembrane</keyword>
<evidence type="ECO:0000313" key="3">
    <source>
        <dbReference type="Proteomes" id="UP000650628"/>
    </source>
</evidence>
<accession>A0A8J3X6R6</accession>
<sequence>MSLIVPASTWIGEVIQSEAGGSPEPFSLVDLVTNVWMGANAWVYAASASIFAGVVLPAVWSTKPFRRKAAAEMVDRLLRFFRRRR</sequence>
<keyword evidence="3" id="KW-1185">Reference proteome</keyword>
<keyword evidence="1" id="KW-1133">Transmembrane helix</keyword>
<dbReference type="AlphaFoldDB" id="A0A8J3X6R6"/>
<evidence type="ECO:0000256" key="1">
    <source>
        <dbReference type="SAM" id="Phobius"/>
    </source>
</evidence>
<proteinExistence type="predicted"/>
<comment type="caution">
    <text evidence="2">The sequence shown here is derived from an EMBL/GenBank/DDBJ whole genome shotgun (WGS) entry which is preliminary data.</text>
</comment>
<reference evidence="2 3" key="1">
    <citation type="submission" date="2021-01" db="EMBL/GenBank/DDBJ databases">
        <title>Whole genome shotgun sequence of Planotetraspora mira NBRC 15435.</title>
        <authorList>
            <person name="Komaki H."/>
            <person name="Tamura T."/>
        </authorList>
    </citation>
    <scope>NUCLEOTIDE SEQUENCE [LARGE SCALE GENOMIC DNA]</scope>
    <source>
        <strain evidence="2 3">NBRC 15435</strain>
    </source>
</reference>
<protein>
    <submittedName>
        <fullName evidence="2">Uncharacterized protein</fullName>
    </submittedName>
</protein>
<dbReference type="EMBL" id="BOOO01000016">
    <property type="protein sequence ID" value="GII29840.1"/>
    <property type="molecule type" value="Genomic_DNA"/>
</dbReference>
<name>A0A8J3X6R6_9ACTN</name>
<organism evidence="2 3">
    <name type="scientific">Planotetraspora mira</name>
    <dbReference type="NCBI Taxonomy" id="58121"/>
    <lineage>
        <taxon>Bacteria</taxon>
        <taxon>Bacillati</taxon>
        <taxon>Actinomycetota</taxon>
        <taxon>Actinomycetes</taxon>
        <taxon>Streptosporangiales</taxon>
        <taxon>Streptosporangiaceae</taxon>
        <taxon>Planotetraspora</taxon>
    </lineage>
</organism>
<dbReference type="Proteomes" id="UP000650628">
    <property type="component" value="Unassembled WGS sequence"/>
</dbReference>
<feature type="transmembrane region" description="Helical" evidence="1">
    <location>
        <begin position="41"/>
        <end position="60"/>
    </location>
</feature>
<keyword evidence="1" id="KW-0472">Membrane</keyword>